<accession>A0AAV5TNJ1</accession>
<sequence>MVETLETIRVLNRGDNGFYFDTRTKLCQPFYYKGCNGNGNRFSSRAECVSTCANVTSSPSSSDGHGGSENRVLCPAGNVAANDRNGPLSCDRCPHGYECHNGICCGTREFTCSLGYDAGRFPSLAHTFPCISTTRTTRTACSSLIMAVREIPIPSLTTINAESSVP</sequence>
<dbReference type="PRINTS" id="PR00759">
    <property type="entry name" value="BASICPTASE"/>
</dbReference>
<evidence type="ECO:0000313" key="3">
    <source>
        <dbReference type="Proteomes" id="UP001432027"/>
    </source>
</evidence>
<dbReference type="CDD" id="cd00109">
    <property type="entry name" value="Kunitz-type"/>
    <property type="match status" value="1"/>
</dbReference>
<dbReference type="GO" id="GO:0004867">
    <property type="term" value="F:serine-type endopeptidase inhibitor activity"/>
    <property type="evidence" value="ECO:0007669"/>
    <property type="project" value="InterPro"/>
</dbReference>
<evidence type="ECO:0000259" key="1">
    <source>
        <dbReference type="PROSITE" id="PS50279"/>
    </source>
</evidence>
<dbReference type="EMBL" id="BTSX01000004">
    <property type="protein sequence ID" value="GMS95835.1"/>
    <property type="molecule type" value="Genomic_DNA"/>
</dbReference>
<reference evidence="2" key="1">
    <citation type="submission" date="2023-10" db="EMBL/GenBank/DDBJ databases">
        <title>Genome assembly of Pristionchus species.</title>
        <authorList>
            <person name="Yoshida K."/>
            <person name="Sommer R.J."/>
        </authorList>
    </citation>
    <scope>NUCLEOTIDE SEQUENCE</scope>
    <source>
        <strain evidence="2">RS0144</strain>
    </source>
</reference>
<dbReference type="InterPro" id="IPR036880">
    <property type="entry name" value="Kunitz_BPTI_sf"/>
</dbReference>
<name>A0AAV5TNJ1_9BILA</name>
<dbReference type="PROSITE" id="PS00280">
    <property type="entry name" value="BPTI_KUNITZ_1"/>
    <property type="match status" value="1"/>
</dbReference>
<feature type="non-terminal residue" evidence="2">
    <location>
        <position position="166"/>
    </location>
</feature>
<dbReference type="InterPro" id="IPR002223">
    <property type="entry name" value="Kunitz_BPTI"/>
</dbReference>
<organism evidence="2 3">
    <name type="scientific">Pristionchus entomophagus</name>
    <dbReference type="NCBI Taxonomy" id="358040"/>
    <lineage>
        <taxon>Eukaryota</taxon>
        <taxon>Metazoa</taxon>
        <taxon>Ecdysozoa</taxon>
        <taxon>Nematoda</taxon>
        <taxon>Chromadorea</taxon>
        <taxon>Rhabditida</taxon>
        <taxon>Rhabditina</taxon>
        <taxon>Diplogasteromorpha</taxon>
        <taxon>Diplogasteroidea</taxon>
        <taxon>Neodiplogasteridae</taxon>
        <taxon>Pristionchus</taxon>
    </lineage>
</organism>
<proteinExistence type="predicted"/>
<gene>
    <name evidence="2" type="ORF">PENTCL1PPCAC_18010</name>
</gene>
<comment type="caution">
    <text evidence="2">The sequence shown here is derived from an EMBL/GenBank/DDBJ whole genome shotgun (WGS) entry which is preliminary data.</text>
</comment>
<feature type="domain" description="BPTI/Kunitz inhibitor" evidence="1">
    <location>
        <begin position="18"/>
        <end position="52"/>
    </location>
</feature>
<dbReference type="Gene3D" id="4.10.410.10">
    <property type="entry name" value="Pancreatic trypsin inhibitor Kunitz domain"/>
    <property type="match status" value="1"/>
</dbReference>
<protein>
    <recommendedName>
        <fullName evidence="1">BPTI/Kunitz inhibitor domain-containing protein</fullName>
    </recommendedName>
</protein>
<keyword evidence="3" id="KW-1185">Reference proteome</keyword>
<dbReference type="Pfam" id="PF00014">
    <property type="entry name" value="Kunitz_BPTI"/>
    <property type="match status" value="1"/>
</dbReference>
<dbReference type="InterPro" id="IPR020901">
    <property type="entry name" value="Prtase_inh_Kunz-CS"/>
</dbReference>
<dbReference type="PROSITE" id="PS50279">
    <property type="entry name" value="BPTI_KUNITZ_2"/>
    <property type="match status" value="1"/>
</dbReference>
<evidence type="ECO:0000313" key="2">
    <source>
        <dbReference type="EMBL" id="GMS95835.1"/>
    </source>
</evidence>
<dbReference type="Proteomes" id="UP001432027">
    <property type="component" value="Unassembled WGS sequence"/>
</dbReference>
<dbReference type="PANTHER" id="PTHR46339">
    <property type="entry name" value="PROTEIN CBG15282-RELATED"/>
    <property type="match status" value="1"/>
</dbReference>
<dbReference type="SMART" id="SM00131">
    <property type="entry name" value="KU"/>
    <property type="match status" value="1"/>
</dbReference>
<dbReference type="InterPro" id="IPR053014">
    <property type="entry name" value="Cuticle_assoc_divergent"/>
</dbReference>
<dbReference type="AlphaFoldDB" id="A0AAV5TNJ1"/>
<dbReference type="SUPFAM" id="SSF57362">
    <property type="entry name" value="BPTI-like"/>
    <property type="match status" value="1"/>
</dbReference>